<evidence type="ECO:0000313" key="1">
    <source>
        <dbReference type="EMBL" id="KDR84426.1"/>
    </source>
</evidence>
<dbReference type="Proteomes" id="UP000027222">
    <property type="component" value="Unassembled WGS sequence"/>
</dbReference>
<name>A0A067TMP1_GALM3</name>
<sequence length="217" mass="23286">MRCIRSAFHLSTNSSLDRQQCYETNESESSVGAKANSVCLLTFRLVTTHELSSRTISGEKHVPLQAHKCSNSKSAHWKVACQVVNGASGATRSEKTSNGRRSVGDLCRVQSLGLEPSLNTSGASEKREGNDEPSRVIGTALNIENAGRLSRFTDIYPFHGAKSFGGTSEAMQYLQTSTVSTGGDSGARAKDDGGIDTPLPFHKGRIPCGFEVILICF</sequence>
<reference evidence="2" key="1">
    <citation type="journal article" date="2014" name="Proc. Natl. Acad. Sci. U.S.A.">
        <title>Extensive sampling of basidiomycete genomes demonstrates inadequacy of the white-rot/brown-rot paradigm for wood decay fungi.</title>
        <authorList>
            <person name="Riley R."/>
            <person name="Salamov A.A."/>
            <person name="Brown D.W."/>
            <person name="Nagy L.G."/>
            <person name="Floudas D."/>
            <person name="Held B.W."/>
            <person name="Levasseur A."/>
            <person name="Lombard V."/>
            <person name="Morin E."/>
            <person name="Otillar R."/>
            <person name="Lindquist E.A."/>
            <person name="Sun H."/>
            <person name="LaButti K.M."/>
            <person name="Schmutz J."/>
            <person name="Jabbour D."/>
            <person name="Luo H."/>
            <person name="Baker S.E."/>
            <person name="Pisabarro A.G."/>
            <person name="Walton J.D."/>
            <person name="Blanchette R.A."/>
            <person name="Henrissat B."/>
            <person name="Martin F."/>
            <person name="Cullen D."/>
            <person name="Hibbett D.S."/>
            <person name="Grigoriev I.V."/>
        </authorList>
    </citation>
    <scope>NUCLEOTIDE SEQUENCE [LARGE SCALE GENOMIC DNA]</scope>
    <source>
        <strain evidence="2">CBS 339.88</strain>
    </source>
</reference>
<accession>A0A067TMP1</accession>
<gene>
    <name evidence="1" type="ORF">GALMADRAFT_262692</name>
</gene>
<evidence type="ECO:0000313" key="2">
    <source>
        <dbReference type="Proteomes" id="UP000027222"/>
    </source>
</evidence>
<proteinExistence type="predicted"/>
<protein>
    <submittedName>
        <fullName evidence="1">Uncharacterized protein</fullName>
    </submittedName>
</protein>
<keyword evidence="2" id="KW-1185">Reference proteome</keyword>
<organism evidence="1 2">
    <name type="scientific">Galerina marginata (strain CBS 339.88)</name>
    <dbReference type="NCBI Taxonomy" id="685588"/>
    <lineage>
        <taxon>Eukaryota</taxon>
        <taxon>Fungi</taxon>
        <taxon>Dikarya</taxon>
        <taxon>Basidiomycota</taxon>
        <taxon>Agaricomycotina</taxon>
        <taxon>Agaricomycetes</taxon>
        <taxon>Agaricomycetidae</taxon>
        <taxon>Agaricales</taxon>
        <taxon>Agaricineae</taxon>
        <taxon>Strophariaceae</taxon>
        <taxon>Galerina</taxon>
    </lineage>
</organism>
<dbReference type="AlphaFoldDB" id="A0A067TMP1"/>
<dbReference type="HOGENOM" id="CLU_1272376_0_0_1"/>
<dbReference type="EMBL" id="KL142368">
    <property type="protein sequence ID" value="KDR84426.1"/>
    <property type="molecule type" value="Genomic_DNA"/>
</dbReference>